<evidence type="ECO:0000256" key="2">
    <source>
        <dbReference type="ARBA" id="ARBA00022723"/>
    </source>
</evidence>
<dbReference type="Pfam" id="PF01397">
    <property type="entry name" value="Terpene_synth"/>
    <property type="match status" value="2"/>
</dbReference>
<dbReference type="InterPro" id="IPR044814">
    <property type="entry name" value="Terpene_cyclase_plant_C1"/>
</dbReference>
<gene>
    <name evidence="7" type="ORF">DEO72_LG10g1056</name>
</gene>
<dbReference type="GO" id="GO:0000287">
    <property type="term" value="F:magnesium ion binding"/>
    <property type="evidence" value="ECO:0007669"/>
    <property type="project" value="InterPro"/>
</dbReference>
<dbReference type="SUPFAM" id="SSF48576">
    <property type="entry name" value="Terpenoid synthases"/>
    <property type="match status" value="2"/>
</dbReference>
<dbReference type="InterPro" id="IPR005630">
    <property type="entry name" value="Terpene_synthase_metal-bd"/>
</dbReference>
<accession>A0A4D6N7K4</accession>
<evidence type="ECO:0000256" key="4">
    <source>
        <dbReference type="ARBA" id="ARBA00023239"/>
    </source>
</evidence>
<feature type="domain" description="Terpene synthase metal-binding" evidence="6">
    <location>
        <begin position="264"/>
        <end position="500"/>
    </location>
</feature>
<feature type="domain" description="Terpene synthase N-terminal" evidence="5">
    <location>
        <begin position="31"/>
        <end position="207"/>
    </location>
</feature>
<reference evidence="7 8" key="1">
    <citation type="submission" date="2019-04" db="EMBL/GenBank/DDBJ databases">
        <title>An improved genome assembly and genetic linkage map for asparagus bean, Vigna unguiculata ssp. sesquipedialis.</title>
        <authorList>
            <person name="Xia Q."/>
            <person name="Zhang R."/>
            <person name="Dong Y."/>
        </authorList>
    </citation>
    <scope>NUCLEOTIDE SEQUENCE [LARGE SCALE GENOMIC DNA]</scope>
    <source>
        <tissue evidence="7">Leaf</tissue>
    </source>
</reference>
<dbReference type="Pfam" id="PF03936">
    <property type="entry name" value="Terpene_synth_C"/>
    <property type="match status" value="2"/>
</dbReference>
<dbReference type="InterPro" id="IPR034741">
    <property type="entry name" value="Terpene_cyclase-like_1_C"/>
</dbReference>
<evidence type="ECO:0000259" key="6">
    <source>
        <dbReference type="Pfam" id="PF03936"/>
    </source>
</evidence>
<evidence type="ECO:0000313" key="8">
    <source>
        <dbReference type="Proteomes" id="UP000501690"/>
    </source>
</evidence>
<dbReference type="InterPro" id="IPR036965">
    <property type="entry name" value="Terpene_synth_N_sf"/>
</dbReference>
<evidence type="ECO:0000256" key="3">
    <source>
        <dbReference type="ARBA" id="ARBA00022842"/>
    </source>
</evidence>
<dbReference type="EMBL" id="CP039354">
    <property type="protein sequence ID" value="QCE09833.1"/>
    <property type="molecule type" value="Genomic_DNA"/>
</dbReference>
<dbReference type="InterPro" id="IPR001906">
    <property type="entry name" value="Terpene_synth_N"/>
</dbReference>
<dbReference type="PANTHER" id="PTHR31225">
    <property type="entry name" value="OS04G0344100 PROTEIN-RELATED"/>
    <property type="match status" value="1"/>
</dbReference>
<evidence type="ECO:0000313" key="7">
    <source>
        <dbReference type="EMBL" id="QCE09833.1"/>
    </source>
</evidence>
<dbReference type="InterPro" id="IPR050148">
    <property type="entry name" value="Terpene_synthase-like"/>
</dbReference>
<dbReference type="AlphaFoldDB" id="A0A4D6N7K4"/>
<keyword evidence="4" id="KW-0456">Lyase</keyword>
<dbReference type="InterPro" id="IPR008930">
    <property type="entry name" value="Terpenoid_cyclase/PrenylTrfase"/>
</dbReference>
<dbReference type="CDD" id="cd00684">
    <property type="entry name" value="Terpene_cyclase_plant_C1"/>
    <property type="match status" value="2"/>
</dbReference>
<proteinExistence type="predicted"/>
<dbReference type="FunFam" id="1.10.600.10:FF:000007">
    <property type="entry name" value="Isoprene synthase, chloroplastic"/>
    <property type="match status" value="2"/>
</dbReference>
<dbReference type="GO" id="GO:0016102">
    <property type="term" value="P:diterpenoid biosynthetic process"/>
    <property type="evidence" value="ECO:0007669"/>
    <property type="project" value="InterPro"/>
</dbReference>
<dbReference type="SFLD" id="SFLDS00005">
    <property type="entry name" value="Isoprenoid_Synthase_Type_I"/>
    <property type="match status" value="2"/>
</dbReference>
<name>A0A4D6N7K4_VIGUN</name>
<keyword evidence="2" id="KW-0479">Metal-binding</keyword>
<dbReference type="GO" id="GO:0010333">
    <property type="term" value="F:terpene synthase activity"/>
    <property type="evidence" value="ECO:0007669"/>
    <property type="project" value="InterPro"/>
</dbReference>
<dbReference type="GO" id="GO:0080027">
    <property type="term" value="P:response to herbivore"/>
    <property type="evidence" value="ECO:0007669"/>
    <property type="project" value="UniProtKB-ARBA"/>
</dbReference>
<dbReference type="SUPFAM" id="SSF48239">
    <property type="entry name" value="Terpenoid cyclases/Protein prenyltransferases"/>
    <property type="match status" value="2"/>
</dbReference>
<dbReference type="Gene3D" id="1.50.10.130">
    <property type="entry name" value="Terpene synthase, N-terminal domain"/>
    <property type="match status" value="2"/>
</dbReference>
<dbReference type="Gene3D" id="1.10.600.10">
    <property type="entry name" value="Farnesyl Diphosphate Synthase"/>
    <property type="match status" value="2"/>
</dbReference>
<keyword evidence="8" id="KW-1185">Reference proteome</keyword>
<keyword evidence="3" id="KW-0460">Magnesium</keyword>
<dbReference type="SFLD" id="SFLDG01019">
    <property type="entry name" value="Terpene_Cyclase_Like_1_C_Termi"/>
    <property type="match status" value="2"/>
</dbReference>
<sequence>MSLAPSSLPLLTQDAAPYITRPSANFPPSFWGDTFLHYHSDSLEIDDNMKQQFQTRKEEVKKMFLSSNNSILQKLNFIDSLQRLGISYHFQHEIDEALEQIYNSSTNDNVIIEEGCLHYMALLFRLLRQRGYHISSDIFNKFKNNKGDFDQNIAKDVQGLWSLFEASQLRIHGEDILDEALDFTHIHLKSLIDQMSASFAAQISHCLRKPLHKGVPRLEAKRYISFYEQNPSHCQVLLLFSKVDFNMLQKLHKIEVGSITKWWKDSEFATKVPYARERAVECYLWPIAMSYETEYSIPRKITSKLIVCISLLDDTYDAYGTIQELELLTQAIQRWDNSSIQSLPDSMKVVFNAIVEVCDEVRGQIDTSFSLVYCLFYTQIANLVKCYLVEAKWCDEGYFPTYDEYKVNGMFTSCCPLFVTTFVGLGDFTTKDVSDWIFSYPDILRAGSIIARVLNDMALHRFEQQRAHVASAVECCMKQYGISQAEAYNFLHKDVEDCWKVINEECLKSNDIPKIALDCVANYASMAELMYEDHKDKFTNGELIKDYVSSLLVDPVYLDQYEKEMDNNVKQQAEKLKEKVKSIFQSSMNQNIVQKLNFIDSVQRLGVSYHFQQEINQELEQIYNTSTKNNTINEDGDYHFIALLFRLLRQQGYGISSAVFNKFKNGQGIFNETLASDVQGLCSLYEASYLRIRGDDVLEEACDFSKTKLKSLEKQLSPSVAAQINHCLRRPLYKSVPRFETRHYMTLFEQDPSHNETLLIFAKQDFNLLQKLHQKEIGRITKWGKDSNFVTLVPYARDRSVEGYLWSLAMSYKPEYSNARTFVGKLIHVICLLDDTYDVYGTVQELELFTKAIQRWDISYIRSLPECMKVVFETVLQLCEEIELLTRENGKSSFVVPRFKQAVFNLTKGYMVEAKWCHEHYIPTYDEYKANGVLTSCLPCMITSFISLGEFATESVLDWIFSDPRIIAAASVIGRVMDDMASHKFEQERVHVASAVECCMKQYRISEAEAYNLIHKDVEDCWKVINEEYMKSSDIPKGVLDCVVNLARISEVSYENHEDKYTNPELLKDCVSSLLLDPVAMD</sequence>
<dbReference type="InterPro" id="IPR008949">
    <property type="entry name" value="Isoprenoid_synthase_dom_sf"/>
</dbReference>
<organism evidence="7 8">
    <name type="scientific">Vigna unguiculata</name>
    <name type="common">Cowpea</name>
    <dbReference type="NCBI Taxonomy" id="3917"/>
    <lineage>
        <taxon>Eukaryota</taxon>
        <taxon>Viridiplantae</taxon>
        <taxon>Streptophyta</taxon>
        <taxon>Embryophyta</taxon>
        <taxon>Tracheophyta</taxon>
        <taxon>Spermatophyta</taxon>
        <taxon>Magnoliopsida</taxon>
        <taxon>eudicotyledons</taxon>
        <taxon>Gunneridae</taxon>
        <taxon>Pentapetalae</taxon>
        <taxon>rosids</taxon>
        <taxon>fabids</taxon>
        <taxon>Fabales</taxon>
        <taxon>Fabaceae</taxon>
        <taxon>Papilionoideae</taxon>
        <taxon>50 kb inversion clade</taxon>
        <taxon>NPAAA clade</taxon>
        <taxon>indigoferoid/millettioid clade</taxon>
        <taxon>Phaseoleae</taxon>
        <taxon>Vigna</taxon>
    </lineage>
</organism>
<dbReference type="Proteomes" id="UP000501690">
    <property type="component" value="Linkage Group LG10"/>
</dbReference>
<dbReference type="GO" id="GO:0009611">
    <property type="term" value="P:response to wounding"/>
    <property type="evidence" value="ECO:0007669"/>
    <property type="project" value="UniProtKB-ARBA"/>
</dbReference>
<feature type="domain" description="Terpene synthase metal-binding" evidence="6">
    <location>
        <begin position="785"/>
        <end position="1023"/>
    </location>
</feature>
<dbReference type="PANTHER" id="PTHR31225:SF241">
    <property type="entry name" value="TERPENE SYNTHASE FAMILY, METAL-BINDING DOMAIN PROTEIN"/>
    <property type="match status" value="1"/>
</dbReference>
<feature type="domain" description="Terpene synthase N-terminal" evidence="5">
    <location>
        <begin position="564"/>
        <end position="728"/>
    </location>
</feature>
<evidence type="ECO:0000256" key="1">
    <source>
        <dbReference type="ARBA" id="ARBA00001946"/>
    </source>
</evidence>
<protein>
    <submittedName>
        <fullName evidence="7">Casbene synthase</fullName>
    </submittedName>
</protein>
<dbReference type="FunFam" id="1.50.10.130:FF:000001">
    <property type="entry name" value="Isoprene synthase, chloroplastic"/>
    <property type="match status" value="2"/>
</dbReference>
<comment type="cofactor">
    <cofactor evidence="1">
        <name>Mg(2+)</name>
        <dbReference type="ChEBI" id="CHEBI:18420"/>
    </cofactor>
</comment>
<dbReference type="SFLD" id="SFLDG01014">
    <property type="entry name" value="Terpene_Cyclase_Like_1_N-term"/>
    <property type="match status" value="2"/>
</dbReference>
<evidence type="ECO:0000259" key="5">
    <source>
        <dbReference type="Pfam" id="PF01397"/>
    </source>
</evidence>